<proteinExistence type="inferred from homology"/>
<organism evidence="5 6">
    <name type="scientific">Striga asiatica</name>
    <name type="common">Asiatic witchweed</name>
    <name type="synonym">Buchnera asiatica</name>
    <dbReference type="NCBI Taxonomy" id="4170"/>
    <lineage>
        <taxon>Eukaryota</taxon>
        <taxon>Viridiplantae</taxon>
        <taxon>Streptophyta</taxon>
        <taxon>Embryophyta</taxon>
        <taxon>Tracheophyta</taxon>
        <taxon>Spermatophyta</taxon>
        <taxon>Magnoliopsida</taxon>
        <taxon>eudicotyledons</taxon>
        <taxon>Gunneridae</taxon>
        <taxon>Pentapetalae</taxon>
        <taxon>asterids</taxon>
        <taxon>lamiids</taxon>
        <taxon>Lamiales</taxon>
        <taxon>Orobanchaceae</taxon>
        <taxon>Buchnereae</taxon>
        <taxon>Striga</taxon>
    </lineage>
</organism>
<evidence type="ECO:0000313" key="6">
    <source>
        <dbReference type="Proteomes" id="UP000325081"/>
    </source>
</evidence>
<sequence>MAAKTLVCNTFTPKNVVGAKNRAPVGPCAVFSPSAGNLGSSRRPFPVVRAQAAGENKDSAVDIHHVSGGQSGENQGPAAGRRLRRLALDDSPFDLLDTLSPILSVRQMLDTVDQMLDDLTIFPGTSPARTNKKRAPWDITEDDNEIKIRIDMPGLSKEDVRVSVEDDDVLVIKGECKSHKGGGQEEEESYSSYGTRLSLPDECLKDKVRAEMNNGVLYVYVPKGKVEKKVIDVEIK</sequence>
<name>A0A5A7QNH5_STRAF</name>
<evidence type="ECO:0000256" key="1">
    <source>
        <dbReference type="ARBA" id="ARBA00023016"/>
    </source>
</evidence>
<reference evidence="6" key="1">
    <citation type="journal article" date="2019" name="Curr. Biol.">
        <title>Genome Sequence of Striga asiatica Provides Insight into the Evolution of Plant Parasitism.</title>
        <authorList>
            <person name="Yoshida S."/>
            <person name="Kim S."/>
            <person name="Wafula E.K."/>
            <person name="Tanskanen J."/>
            <person name="Kim Y.M."/>
            <person name="Honaas L."/>
            <person name="Yang Z."/>
            <person name="Spallek T."/>
            <person name="Conn C.E."/>
            <person name="Ichihashi Y."/>
            <person name="Cheong K."/>
            <person name="Cui S."/>
            <person name="Der J.P."/>
            <person name="Gundlach H."/>
            <person name="Jiao Y."/>
            <person name="Hori C."/>
            <person name="Ishida J.K."/>
            <person name="Kasahara H."/>
            <person name="Kiba T."/>
            <person name="Kim M.S."/>
            <person name="Koo N."/>
            <person name="Laohavisit A."/>
            <person name="Lee Y.H."/>
            <person name="Lumba S."/>
            <person name="McCourt P."/>
            <person name="Mortimer J.C."/>
            <person name="Mutuku J.M."/>
            <person name="Nomura T."/>
            <person name="Sasaki-Sekimoto Y."/>
            <person name="Seto Y."/>
            <person name="Wang Y."/>
            <person name="Wakatake T."/>
            <person name="Sakakibara H."/>
            <person name="Demura T."/>
            <person name="Yamaguchi S."/>
            <person name="Yoneyama K."/>
            <person name="Manabe R.I."/>
            <person name="Nelson D.C."/>
            <person name="Schulman A.H."/>
            <person name="Timko M.P."/>
            <person name="dePamphilis C.W."/>
            <person name="Choi D."/>
            <person name="Shirasu K."/>
        </authorList>
    </citation>
    <scope>NUCLEOTIDE SEQUENCE [LARGE SCALE GENOMIC DNA]</scope>
    <source>
        <strain evidence="6">cv. UVA1</strain>
    </source>
</reference>
<comment type="similarity">
    <text evidence="2 3">Belongs to the small heat shock protein (HSP20) family.</text>
</comment>
<keyword evidence="1 5" id="KW-0346">Stress response</keyword>
<dbReference type="PROSITE" id="PS01031">
    <property type="entry name" value="SHSP"/>
    <property type="match status" value="1"/>
</dbReference>
<feature type="domain" description="SHSP" evidence="4">
    <location>
        <begin position="128"/>
        <end position="236"/>
    </location>
</feature>
<dbReference type="Gene3D" id="2.60.40.790">
    <property type="match status" value="1"/>
</dbReference>
<evidence type="ECO:0000259" key="4">
    <source>
        <dbReference type="PROSITE" id="PS01031"/>
    </source>
</evidence>
<comment type="caution">
    <text evidence="5">The sequence shown here is derived from an EMBL/GenBank/DDBJ whole genome shotgun (WGS) entry which is preliminary data.</text>
</comment>
<dbReference type="OrthoDB" id="1431247at2759"/>
<evidence type="ECO:0000313" key="5">
    <source>
        <dbReference type="EMBL" id="GER46744.1"/>
    </source>
</evidence>
<dbReference type="SUPFAM" id="SSF49764">
    <property type="entry name" value="HSP20-like chaperones"/>
    <property type="match status" value="1"/>
</dbReference>
<gene>
    <name evidence="5" type="ORF">STAS_23785</name>
</gene>
<dbReference type="CDD" id="cd06464">
    <property type="entry name" value="ACD_sHsps-like"/>
    <property type="match status" value="1"/>
</dbReference>
<evidence type="ECO:0000256" key="3">
    <source>
        <dbReference type="RuleBase" id="RU003616"/>
    </source>
</evidence>
<dbReference type="EMBL" id="BKCP01007626">
    <property type="protein sequence ID" value="GER46744.1"/>
    <property type="molecule type" value="Genomic_DNA"/>
</dbReference>
<dbReference type="Proteomes" id="UP000325081">
    <property type="component" value="Unassembled WGS sequence"/>
</dbReference>
<accession>A0A5A7QNH5</accession>
<dbReference type="GO" id="GO:0009408">
    <property type="term" value="P:response to heat"/>
    <property type="evidence" value="ECO:0007669"/>
    <property type="project" value="InterPro"/>
</dbReference>
<evidence type="ECO:0000256" key="2">
    <source>
        <dbReference type="PROSITE-ProRule" id="PRU00285"/>
    </source>
</evidence>
<dbReference type="Pfam" id="PF00011">
    <property type="entry name" value="HSP20"/>
    <property type="match status" value="1"/>
</dbReference>
<dbReference type="InterPro" id="IPR002068">
    <property type="entry name" value="A-crystallin/Hsp20_dom"/>
</dbReference>
<dbReference type="AlphaFoldDB" id="A0A5A7QNH5"/>
<keyword evidence="6" id="KW-1185">Reference proteome</keyword>
<protein>
    <submittedName>
        <fullName evidence="5">Heat shock protein</fullName>
    </submittedName>
</protein>
<dbReference type="InterPro" id="IPR044587">
    <property type="entry name" value="HSP21-like"/>
</dbReference>
<dbReference type="PANTHER" id="PTHR46733">
    <property type="entry name" value="26.5 KDA HEAT SHOCK PROTEIN, MITOCHONDRIAL"/>
    <property type="match status" value="1"/>
</dbReference>
<dbReference type="InterPro" id="IPR008978">
    <property type="entry name" value="HSP20-like_chaperone"/>
</dbReference>
<dbReference type="PANTHER" id="PTHR46733:SF4">
    <property type="entry name" value="HEAT SHOCK PROTEIN 21, CHLOROPLASTIC"/>
    <property type="match status" value="1"/>
</dbReference>